<evidence type="ECO:0000313" key="3">
    <source>
        <dbReference type="Proteomes" id="UP000319716"/>
    </source>
</evidence>
<reference evidence="2 3" key="1">
    <citation type="submission" date="2017-11" db="EMBL/GenBank/DDBJ databases">
        <title>Draft Genome Sequence of Sporolactobacillus inulinus NBRC 111894 Isolated from Koso, a Japanese Sugar-Vegetable Fermented Beverage.</title>
        <authorList>
            <person name="Chiou T.Y."/>
            <person name="Oshima K."/>
            <person name="Suda W."/>
            <person name="Hattori M."/>
            <person name="Takahashi T."/>
        </authorList>
    </citation>
    <scope>NUCLEOTIDE SEQUENCE [LARGE SCALE GENOMIC DNA]</scope>
    <source>
        <strain evidence="2 3">NBRC111894</strain>
    </source>
</reference>
<protein>
    <recommendedName>
        <fullName evidence="1">Flagellar hook-associated protein 2 N-terminal domain-containing protein</fullName>
    </recommendedName>
</protein>
<name>A0A4Y1ZFP9_9BACL</name>
<dbReference type="Proteomes" id="UP000319716">
    <property type="component" value="Unassembled WGS sequence"/>
</dbReference>
<organism evidence="2 3">
    <name type="scientific">Sporolactobacillus inulinus</name>
    <dbReference type="NCBI Taxonomy" id="2078"/>
    <lineage>
        <taxon>Bacteria</taxon>
        <taxon>Bacillati</taxon>
        <taxon>Bacillota</taxon>
        <taxon>Bacilli</taxon>
        <taxon>Bacillales</taxon>
        <taxon>Sporolactobacillaceae</taxon>
        <taxon>Sporolactobacillus</taxon>
    </lineage>
</organism>
<comment type="caution">
    <text evidence="2">The sequence shown here is derived from an EMBL/GenBank/DDBJ whole genome shotgun (WGS) entry which is preliminary data.</text>
</comment>
<accession>A0A4Y1ZFP9</accession>
<dbReference type="Pfam" id="PF02465">
    <property type="entry name" value="FliD_N"/>
    <property type="match status" value="1"/>
</dbReference>
<feature type="domain" description="Flagellar hook-associated protein 2 N-terminal" evidence="1">
    <location>
        <begin position="2"/>
        <end position="62"/>
    </location>
</feature>
<dbReference type="InterPro" id="IPR003481">
    <property type="entry name" value="FliD_N"/>
</dbReference>
<dbReference type="EMBL" id="BEXB01000037">
    <property type="protein sequence ID" value="GAY78002.1"/>
    <property type="molecule type" value="Genomic_DNA"/>
</dbReference>
<evidence type="ECO:0000313" key="2">
    <source>
        <dbReference type="EMBL" id="GAY78002.1"/>
    </source>
</evidence>
<evidence type="ECO:0000259" key="1">
    <source>
        <dbReference type="Pfam" id="PF02465"/>
    </source>
</evidence>
<proteinExistence type="predicted"/>
<dbReference type="AlphaFoldDB" id="A0A4Y1ZFP9"/>
<sequence length="127" mass="13507">MQLLEWKRDDYRSMSSQLSDLLNIVNTMTLQSSYTKAATVSDPTKVTVTPASGAGNGTYAISGVDSKPTLATAAMTHIQVNASQDFDASKPLIEQDSNLVDGITWTSHSVEIGSPESHAVSADGKVF</sequence>
<dbReference type="GO" id="GO:0009424">
    <property type="term" value="C:bacterial-type flagellum hook"/>
    <property type="evidence" value="ECO:0007669"/>
    <property type="project" value="InterPro"/>
</dbReference>
<gene>
    <name evidence="2" type="ORF">NBRC111894_3556</name>
</gene>